<dbReference type="AlphaFoldDB" id="A0A0V0QKV2"/>
<dbReference type="InParanoid" id="A0A0V0QKV2"/>
<proteinExistence type="predicted"/>
<name>A0A0V0QKV2_PSEPJ</name>
<evidence type="ECO:0000313" key="2">
    <source>
        <dbReference type="EMBL" id="KRX02838.1"/>
    </source>
</evidence>
<accession>A0A0V0QKV2</accession>
<dbReference type="Proteomes" id="UP000054937">
    <property type="component" value="Unassembled WGS sequence"/>
</dbReference>
<feature type="compositionally biased region" description="Basic and acidic residues" evidence="1">
    <location>
        <begin position="80"/>
        <end position="89"/>
    </location>
</feature>
<dbReference type="EMBL" id="LDAU01000151">
    <property type="protein sequence ID" value="KRX02838.1"/>
    <property type="molecule type" value="Genomic_DNA"/>
</dbReference>
<protein>
    <submittedName>
        <fullName evidence="2">Uncharacterized protein</fullName>
    </submittedName>
</protein>
<keyword evidence="3" id="KW-1185">Reference proteome</keyword>
<feature type="compositionally biased region" description="Acidic residues" evidence="1">
    <location>
        <begin position="66"/>
        <end position="79"/>
    </location>
</feature>
<gene>
    <name evidence="2" type="ORF">PPERSA_04041</name>
</gene>
<evidence type="ECO:0000256" key="1">
    <source>
        <dbReference type="SAM" id="MobiDB-lite"/>
    </source>
</evidence>
<evidence type="ECO:0000313" key="3">
    <source>
        <dbReference type="Proteomes" id="UP000054937"/>
    </source>
</evidence>
<sequence length="109" mass="13274">MELNEEGNPKILSMLYQYFYDDEKNIQIQGIFRKASSILDDREFEKEIRFKNYLEDLELNRVSNFSDDEEEYNEEQGQEGEEKYNQNEENCKQLENSQLIIKKQRCSRR</sequence>
<comment type="caution">
    <text evidence="2">The sequence shown here is derived from an EMBL/GenBank/DDBJ whole genome shotgun (WGS) entry which is preliminary data.</text>
</comment>
<reference evidence="2 3" key="1">
    <citation type="journal article" date="2015" name="Sci. Rep.">
        <title>Genome of the facultative scuticociliatosis pathogen Pseudocohnilembus persalinus provides insight into its virulence through horizontal gene transfer.</title>
        <authorList>
            <person name="Xiong J."/>
            <person name="Wang G."/>
            <person name="Cheng J."/>
            <person name="Tian M."/>
            <person name="Pan X."/>
            <person name="Warren A."/>
            <person name="Jiang C."/>
            <person name="Yuan D."/>
            <person name="Miao W."/>
        </authorList>
    </citation>
    <scope>NUCLEOTIDE SEQUENCE [LARGE SCALE GENOMIC DNA]</scope>
    <source>
        <strain evidence="2">36N120E</strain>
    </source>
</reference>
<feature type="region of interest" description="Disordered" evidence="1">
    <location>
        <begin position="65"/>
        <end position="89"/>
    </location>
</feature>
<organism evidence="2 3">
    <name type="scientific">Pseudocohnilembus persalinus</name>
    <name type="common">Ciliate</name>
    <dbReference type="NCBI Taxonomy" id="266149"/>
    <lineage>
        <taxon>Eukaryota</taxon>
        <taxon>Sar</taxon>
        <taxon>Alveolata</taxon>
        <taxon>Ciliophora</taxon>
        <taxon>Intramacronucleata</taxon>
        <taxon>Oligohymenophorea</taxon>
        <taxon>Scuticociliatia</taxon>
        <taxon>Philasterida</taxon>
        <taxon>Pseudocohnilembidae</taxon>
        <taxon>Pseudocohnilembus</taxon>
    </lineage>
</organism>